<sequence length="311" mass="35922">MATKKINKSTEEWANIWQKNGIPQLEFCSIERSAELLNCLVDDIYHWINMGMIHPAVFFDNHVAVKITAYVKGEEITGEEILYKAKKTVKRPSIINFHWPAKAILYDTDGVNQNIEYFENENCKYENGRNILTINGTIYGLWLPSFFDRWSGETFQIIDYQNSIFLPDDSEDESVVLVASLKDNIEVNSNNLLIINKDIDRIYKAGQAGAILSEAARLEVPEQKNEHKATARSKERDLDMERGIYKFLFNCDYDEISNNYKFKNGKINKTQLIQCMKDKSQYLFNSGNMPLNDNDRIMPVIDNVLKNLGFS</sequence>
<dbReference type="RefSeq" id="WP_182116098.1">
    <property type="nucleotide sequence ID" value="NZ_CP181997.1"/>
</dbReference>
<dbReference type="EMBL" id="KY653122">
    <property type="protein sequence ID" value="ARM68103.1"/>
    <property type="molecule type" value="Genomic_DNA"/>
</dbReference>
<evidence type="ECO:0000313" key="1">
    <source>
        <dbReference type="EMBL" id="ARM68103.1"/>
    </source>
</evidence>
<accession>A0A1W6JPD1</accession>
<protein>
    <submittedName>
        <fullName evidence="1">Uncharacterized protein</fullName>
    </submittedName>
</protein>
<reference evidence="1" key="1">
    <citation type="submission" date="2017-02" db="EMBL/GenBank/DDBJ databases">
        <title>Analysis of active prophages from bacterial high-throughput sequencing data.</title>
        <authorList>
            <person name="Sun Q."/>
            <person name="Zhang X."/>
            <person name="Xing S."/>
            <person name="Tong Y.-G."/>
        </authorList>
    </citation>
    <scope>NUCLEOTIDE SEQUENCE [LARGE SCALE GENOMIC DNA]</scope>
    <source>
        <strain evidence="1">IME1369</strain>
    </source>
</reference>
<name>A0A1W6JPD1_MORMO</name>
<organism evidence="1">
    <name type="scientific">Morganella morganii</name>
    <name type="common">Proteus morganii</name>
    <dbReference type="NCBI Taxonomy" id="582"/>
    <lineage>
        <taxon>Bacteria</taxon>
        <taxon>Pseudomonadati</taxon>
        <taxon>Pseudomonadota</taxon>
        <taxon>Gammaproteobacteria</taxon>
        <taxon>Enterobacterales</taxon>
        <taxon>Morganellaceae</taxon>
        <taxon>Morganella</taxon>
    </lineage>
</organism>
<proteinExistence type="predicted"/>
<dbReference type="AlphaFoldDB" id="A0A1W6JPD1"/>